<reference evidence="2" key="1">
    <citation type="submission" date="2025-08" db="UniProtKB">
        <authorList>
            <consortium name="RefSeq"/>
        </authorList>
    </citation>
    <scope>IDENTIFICATION</scope>
</reference>
<dbReference type="PANTHER" id="PTHR35834:SF3">
    <property type="entry name" value="ARM REPEAT SUPERFAMILY PROTEIN"/>
    <property type="match status" value="1"/>
</dbReference>
<dbReference type="RefSeq" id="XP_021822330.1">
    <property type="nucleotide sequence ID" value="XM_021966638.1"/>
</dbReference>
<dbReference type="Gene3D" id="1.25.10.10">
    <property type="entry name" value="Leucine-rich Repeat Variant"/>
    <property type="match status" value="1"/>
</dbReference>
<dbReference type="SUPFAM" id="SSF48371">
    <property type="entry name" value="ARM repeat"/>
    <property type="match status" value="1"/>
</dbReference>
<dbReference type="Proteomes" id="UP000515124">
    <property type="component" value="Unplaced"/>
</dbReference>
<dbReference type="PANTHER" id="PTHR35834">
    <property type="entry name" value="ARMADILLO-TYPE FOLD PROTEIN-RELATED"/>
    <property type="match status" value="1"/>
</dbReference>
<keyword evidence="1" id="KW-1185">Reference proteome</keyword>
<accession>A0A6P5T5A9</accession>
<dbReference type="GeneID" id="110763779"/>
<dbReference type="KEGG" id="pavi:110763779"/>
<evidence type="ECO:0000313" key="1">
    <source>
        <dbReference type="Proteomes" id="UP000515124"/>
    </source>
</evidence>
<gene>
    <name evidence="2" type="primary">LOC110763779</name>
</gene>
<protein>
    <submittedName>
        <fullName evidence="2">Uncharacterized protein LOC110763779</fullName>
    </submittedName>
</protein>
<sequence>MDEAEQEVENQHLLPPLEALKKASKNLQSNPISIIYNNYDISTAIEALLELGTKADPVISIDPSLFKLNQLLSNLKTLFEKLEKLQGYGLRSLLHRQITNYKISQIGYAMEAEIQAYVDQKNVQSFVKTMEESVEDDKKVKALMGLENRLGQGFDKQYQQLILRAKVFSFLEFMVCDSKFSNWVRDQAALAVLGLVKFNKDVFVGLVLMGPIVRALIQMGSSCSIQVLTGLVKIIRTPLVDDINGEIPRIISLLGSEDLSTKAAAMNCLLEIAILGREEVIGLMLEEDLIKKLMGVQRLEVGLQSNEDENGSVCAEEREPKMEESVEKFPFSRCVASFAVQVEVGEGLEQGEKRAFKLEILKRVREASVSDAEAATVVAEVLDYVSVVDRCTC</sequence>
<dbReference type="InterPro" id="IPR011989">
    <property type="entry name" value="ARM-like"/>
</dbReference>
<proteinExistence type="predicted"/>
<organism evidence="1 2">
    <name type="scientific">Prunus avium</name>
    <name type="common">Cherry</name>
    <name type="synonym">Cerasus avium</name>
    <dbReference type="NCBI Taxonomy" id="42229"/>
    <lineage>
        <taxon>Eukaryota</taxon>
        <taxon>Viridiplantae</taxon>
        <taxon>Streptophyta</taxon>
        <taxon>Embryophyta</taxon>
        <taxon>Tracheophyta</taxon>
        <taxon>Spermatophyta</taxon>
        <taxon>Magnoliopsida</taxon>
        <taxon>eudicotyledons</taxon>
        <taxon>Gunneridae</taxon>
        <taxon>Pentapetalae</taxon>
        <taxon>rosids</taxon>
        <taxon>fabids</taxon>
        <taxon>Rosales</taxon>
        <taxon>Rosaceae</taxon>
        <taxon>Amygdaloideae</taxon>
        <taxon>Amygdaleae</taxon>
        <taxon>Prunus</taxon>
    </lineage>
</organism>
<dbReference type="InterPro" id="IPR016024">
    <property type="entry name" value="ARM-type_fold"/>
</dbReference>
<name>A0A6P5T5A9_PRUAV</name>
<evidence type="ECO:0000313" key="2">
    <source>
        <dbReference type="RefSeq" id="XP_021822330.1"/>
    </source>
</evidence>
<dbReference type="AlphaFoldDB" id="A0A6P5T5A9"/>